<dbReference type="InterPro" id="IPR000782">
    <property type="entry name" value="FAS1_domain"/>
</dbReference>
<dbReference type="PANTHER" id="PTHR10900:SF77">
    <property type="entry name" value="FI19380P1"/>
    <property type="match status" value="1"/>
</dbReference>
<dbReference type="GO" id="GO:0030198">
    <property type="term" value="P:extracellular matrix organization"/>
    <property type="evidence" value="ECO:0007669"/>
    <property type="project" value="TreeGrafter"/>
</dbReference>
<feature type="chain" id="PRO_5008884549" evidence="1">
    <location>
        <begin position="30"/>
        <end position="182"/>
    </location>
</feature>
<dbReference type="GO" id="GO:0005615">
    <property type="term" value="C:extracellular space"/>
    <property type="evidence" value="ECO:0007669"/>
    <property type="project" value="TreeGrafter"/>
</dbReference>
<feature type="signal peptide" evidence="1">
    <location>
        <begin position="1"/>
        <end position="29"/>
    </location>
</feature>
<dbReference type="AlphaFoldDB" id="A0A1C7DAR3"/>
<gene>
    <name evidence="3" type="ORF">A6F65_02293</name>
</gene>
<dbReference type="Pfam" id="PF02469">
    <property type="entry name" value="Fasciclin"/>
    <property type="match status" value="1"/>
</dbReference>
<dbReference type="GO" id="GO:0007155">
    <property type="term" value="P:cell adhesion"/>
    <property type="evidence" value="ECO:0007669"/>
    <property type="project" value="TreeGrafter"/>
</dbReference>
<dbReference type="OrthoDB" id="7507228at2"/>
<keyword evidence="4" id="KW-1185">Reference proteome</keyword>
<feature type="domain" description="FAS1" evidence="2">
    <location>
        <begin position="38"/>
        <end position="176"/>
    </location>
</feature>
<keyword evidence="1" id="KW-0732">Signal</keyword>
<evidence type="ECO:0000313" key="3">
    <source>
        <dbReference type="EMBL" id="ANU08576.1"/>
    </source>
</evidence>
<accession>A0A1C7DAR3</accession>
<evidence type="ECO:0000256" key="1">
    <source>
        <dbReference type="SAM" id="SignalP"/>
    </source>
</evidence>
<dbReference type="PANTHER" id="PTHR10900">
    <property type="entry name" value="PERIOSTIN-RELATED"/>
    <property type="match status" value="1"/>
</dbReference>
<proteinExistence type="predicted"/>
<name>A0A1C7DAR3_9SPHN</name>
<protein>
    <submittedName>
        <fullName evidence="3">Fasciclin domain protein</fullName>
    </submittedName>
</protein>
<dbReference type="SMART" id="SM00554">
    <property type="entry name" value="FAS1"/>
    <property type="match status" value="1"/>
</dbReference>
<dbReference type="STRING" id="645517.A6F65_02293"/>
<dbReference type="InterPro" id="IPR036378">
    <property type="entry name" value="FAS1_dom_sf"/>
</dbReference>
<dbReference type="Proteomes" id="UP000092698">
    <property type="component" value="Chromosome"/>
</dbReference>
<reference evidence="3 4" key="1">
    <citation type="submission" date="2016-07" db="EMBL/GenBank/DDBJ databases">
        <title>Complete genome sequence of Altererythrobacter namhicola JCM 16345T, containing esterase-encoding genes.</title>
        <authorList>
            <person name="Cheng H."/>
            <person name="Wu Y.-H."/>
            <person name="Jian S.-L."/>
            <person name="Huo Y.-Y."/>
            <person name="Wang C.-S."/>
            <person name="Xu X.-W."/>
        </authorList>
    </citation>
    <scope>NUCLEOTIDE SEQUENCE [LARGE SCALE GENOMIC DNA]</scope>
    <source>
        <strain evidence="3 4">JCM 16345</strain>
    </source>
</reference>
<dbReference type="PROSITE" id="PS50213">
    <property type="entry name" value="FAS1"/>
    <property type="match status" value="1"/>
</dbReference>
<sequence length="182" mass="17902">MIARLRIAGVASLGALALALGACSDSPDAADTEGSVSNETLAKLISHSGEVGMLASALEESGIASAFDAAASYTVLAPSDEAFEALASGEVPLDAAQKAAIVRGHIVPGYLTLADIGAALDSSGGEVSIAAMDGNDLTFTRLDDGIEVSSTDGQAAMLGSESLGENGVVITIDGVLKAPPGA</sequence>
<dbReference type="KEGG" id="anh:A6F65_02293"/>
<dbReference type="EMBL" id="CP016545">
    <property type="protein sequence ID" value="ANU08576.1"/>
    <property type="molecule type" value="Genomic_DNA"/>
</dbReference>
<dbReference type="InterPro" id="IPR050904">
    <property type="entry name" value="Adhesion/Biosynth-related"/>
</dbReference>
<dbReference type="GO" id="GO:0031012">
    <property type="term" value="C:extracellular matrix"/>
    <property type="evidence" value="ECO:0007669"/>
    <property type="project" value="TreeGrafter"/>
</dbReference>
<evidence type="ECO:0000259" key="2">
    <source>
        <dbReference type="PROSITE" id="PS50213"/>
    </source>
</evidence>
<dbReference type="RefSeq" id="WP_067788806.1">
    <property type="nucleotide sequence ID" value="NZ_CP016545.1"/>
</dbReference>
<dbReference type="SUPFAM" id="SSF82153">
    <property type="entry name" value="FAS1 domain"/>
    <property type="match status" value="1"/>
</dbReference>
<organism evidence="3 4">
    <name type="scientific">Paraurantiacibacter namhicola</name>
    <dbReference type="NCBI Taxonomy" id="645517"/>
    <lineage>
        <taxon>Bacteria</taxon>
        <taxon>Pseudomonadati</taxon>
        <taxon>Pseudomonadota</taxon>
        <taxon>Alphaproteobacteria</taxon>
        <taxon>Sphingomonadales</taxon>
        <taxon>Erythrobacteraceae</taxon>
        <taxon>Paraurantiacibacter</taxon>
    </lineage>
</organism>
<evidence type="ECO:0000313" key="4">
    <source>
        <dbReference type="Proteomes" id="UP000092698"/>
    </source>
</evidence>
<dbReference type="GO" id="GO:0050839">
    <property type="term" value="F:cell adhesion molecule binding"/>
    <property type="evidence" value="ECO:0007669"/>
    <property type="project" value="TreeGrafter"/>
</dbReference>
<dbReference type="PROSITE" id="PS51257">
    <property type="entry name" value="PROKAR_LIPOPROTEIN"/>
    <property type="match status" value="1"/>
</dbReference>
<dbReference type="Gene3D" id="2.30.180.10">
    <property type="entry name" value="FAS1 domain"/>
    <property type="match status" value="1"/>
</dbReference>